<evidence type="ECO:0000313" key="9">
    <source>
        <dbReference type="EMBL" id="PRY50840.1"/>
    </source>
</evidence>
<dbReference type="InterPro" id="IPR017850">
    <property type="entry name" value="Alkaline_phosphatase_core_sf"/>
</dbReference>
<keyword evidence="4 7" id="KW-0732">Signal</keyword>
<feature type="chain" id="PRO_5015612476" evidence="7">
    <location>
        <begin position="20"/>
        <end position="500"/>
    </location>
</feature>
<comment type="cofactor">
    <cofactor evidence="1">
        <name>Ca(2+)</name>
        <dbReference type="ChEBI" id="CHEBI:29108"/>
    </cofactor>
</comment>
<dbReference type="PROSITE" id="PS00149">
    <property type="entry name" value="SULFATASE_2"/>
    <property type="match status" value="1"/>
</dbReference>
<sequence length="500" mass="55382">MSRKLLFLIAIAIALPGLAGAQKKGTGNAKNKRPMNVLFLVSDDMRAELNVYGSQIAKTPNLDRLANEGVRFERAYCQYPLCGPSRASILSGRRPTTSGLYGNREWFGASFPDWVSLPKYFQQQGYVTLRSGKIFHGGIDDTEAWNQGGEKRLWSNPIDTTAPSYVSPEEYWAKYTESPPKLTPGTEGYSHSDRWAAIEGDSVKNLGDTKVADRTIQYIQESKKSGKPFFIACGFSKPHSPLIAPREFFDLYPADKIVLPPDFASLPSVPVGFPEGAIRKRNADLFVGRSASPEEAKDMTRAYLACVSYADWNIGRVLAELDRQGLRENTIIVFWSDHGYQLGEKGKWSKAGSLWEQGARVPFIIHDPRAKGNGKSSPRIVELLDIYPTLADLCGLPRPEGLDGVSLSPLLNNPDKPSDRPAYTIWNEHGKGITGVCVRTENWRYAEFFGHGAGVYLTDPINDPHELVNLVHDPKYKDVVAKMHSLAASYVAGKTELSKP</sequence>
<comment type="similarity">
    <text evidence="2">Belongs to the sulfatase family.</text>
</comment>
<dbReference type="Proteomes" id="UP000238034">
    <property type="component" value="Unassembled WGS sequence"/>
</dbReference>
<protein>
    <submittedName>
        <fullName evidence="9">Arylsulfatase A-like enzyme</fullName>
    </submittedName>
</protein>
<dbReference type="AlphaFoldDB" id="A0A2T0TYX4"/>
<evidence type="ECO:0000256" key="1">
    <source>
        <dbReference type="ARBA" id="ARBA00001913"/>
    </source>
</evidence>
<keyword evidence="3" id="KW-0479">Metal-binding</keyword>
<evidence type="ECO:0000256" key="2">
    <source>
        <dbReference type="ARBA" id="ARBA00008779"/>
    </source>
</evidence>
<keyword evidence="10" id="KW-1185">Reference proteome</keyword>
<evidence type="ECO:0000256" key="3">
    <source>
        <dbReference type="ARBA" id="ARBA00022723"/>
    </source>
</evidence>
<accession>A0A2T0TYX4</accession>
<evidence type="ECO:0000313" key="10">
    <source>
        <dbReference type="Proteomes" id="UP000238034"/>
    </source>
</evidence>
<proteinExistence type="inferred from homology"/>
<evidence type="ECO:0000259" key="8">
    <source>
        <dbReference type="Pfam" id="PF00884"/>
    </source>
</evidence>
<dbReference type="GO" id="GO:0005737">
    <property type="term" value="C:cytoplasm"/>
    <property type="evidence" value="ECO:0007669"/>
    <property type="project" value="TreeGrafter"/>
</dbReference>
<keyword evidence="6" id="KW-0106">Calcium</keyword>
<dbReference type="SUPFAM" id="SSF53649">
    <property type="entry name" value="Alkaline phosphatase-like"/>
    <property type="match status" value="1"/>
</dbReference>
<evidence type="ECO:0000256" key="7">
    <source>
        <dbReference type="SAM" id="SignalP"/>
    </source>
</evidence>
<keyword evidence="5" id="KW-0378">Hydrolase</keyword>
<name>A0A2T0TYX4_9SPHI</name>
<dbReference type="InterPro" id="IPR035874">
    <property type="entry name" value="IDS"/>
</dbReference>
<dbReference type="Gene3D" id="3.40.720.10">
    <property type="entry name" value="Alkaline Phosphatase, subunit A"/>
    <property type="match status" value="1"/>
</dbReference>
<feature type="signal peptide" evidence="7">
    <location>
        <begin position="1"/>
        <end position="19"/>
    </location>
</feature>
<dbReference type="EMBL" id="PVTH01000008">
    <property type="protein sequence ID" value="PRY50840.1"/>
    <property type="molecule type" value="Genomic_DNA"/>
</dbReference>
<dbReference type="PANTHER" id="PTHR45953">
    <property type="entry name" value="IDURONATE 2-SULFATASE"/>
    <property type="match status" value="1"/>
</dbReference>
<dbReference type="GO" id="GO:0046872">
    <property type="term" value="F:metal ion binding"/>
    <property type="evidence" value="ECO:0007669"/>
    <property type="project" value="UniProtKB-KW"/>
</dbReference>
<feature type="domain" description="Sulfatase N-terminal" evidence="8">
    <location>
        <begin position="36"/>
        <end position="395"/>
    </location>
</feature>
<dbReference type="PANTHER" id="PTHR45953:SF1">
    <property type="entry name" value="IDURONATE 2-SULFATASE"/>
    <property type="match status" value="1"/>
</dbReference>
<dbReference type="InterPro" id="IPR000917">
    <property type="entry name" value="Sulfatase_N"/>
</dbReference>
<dbReference type="RefSeq" id="WP_181276779.1">
    <property type="nucleotide sequence ID" value="NZ_PVTH01000008.1"/>
</dbReference>
<gene>
    <name evidence="9" type="ORF">B0I27_10845</name>
</gene>
<comment type="caution">
    <text evidence="9">The sequence shown here is derived from an EMBL/GenBank/DDBJ whole genome shotgun (WGS) entry which is preliminary data.</text>
</comment>
<evidence type="ECO:0000256" key="5">
    <source>
        <dbReference type="ARBA" id="ARBA00022801"/>
    </source>
</evidence>
<organism evidence="9 10">
    <name type="scientific">Arcticibacter pallidicorallinus</name>
    <dbReference type="NCBI Taxonomy" id="1259464"/>
    <lineage>
        <taxon>Bacteria</taxon>
        <taxon>Pseudomonadati</taxon>
        <taxon>Bacteroidota</taxon>
        <taxon>Sphingobacteriia</taxon>
        <taxon>Sphingobacteriales</taxon>
        <taxon>Sphingobacteriaceae</taxon>
        <taxon>Arcticibacter</taxon>
    </lineage>
</organism>
<reference evidence="9 10" key="1">
    <citation type="submission" date="2018-03" db="EMBL/GenBank/DDBJ databases">
        <title>Genomic Encyclopedia of Type Strains, Phase III (KMG-III): the genomes of soil and plant-associated and newly described type strains.</title>
        <authorList>
            <person name="Whitman W."/>
        </authorList>
    </citation>
    <scope>NUCLEOTIDE SEQUENCE [LARGE SCALE GENOMIC DNA]</scope>
    <source>
        <strain evidence="9 10">CGMCC 1.9313</strain>
    </source>
</reference>
<dbReference type="Pfam" id="PF00884">
    <property type="entry name" value="Sulfatase"/>
    <property type="match status" value="1"/>
</dbReference>
<dbReference type="InterPro" id="IPR024607">
    <property type="entry name" value="Sulfatase_CS"/>
</dbReference>
<evidence type="ECO:0000256" key="4">
    <source>
        <dbReference type="ARBA" id="ARBA00022729"/>
    </source>
</evidence>
<dbReference type="CDD" id="cd16030">
    <property type="entry name" value="iduronate-2-sulfatase"/>
    <property type="match status" value="1"/>
</dbReference>
<evidence type="ECO:0000256" key="6">
    <source>
        <dbReference type="ARBA" id="ARBA00022837"/>
    </source>
</evidence>
<dbReference type="GO" id="GO:0004423">
    <property type="term" value="F:iduronate-2-sulfatase activity"/>
    <property type="evidence" value="ECO:0007669"/>
    <property type="project" value="InterPro"/>
</dbReference>